<dbReference type="GO" id="GO:0005886">
    <property type="term" value="C:plasma membrane"/>
    <property type="evidence" value="ECO:0007669"/>
    <property type="project" value="UniProtKB-SubCell"/>
</dbReference>
<feature type="non-terminal residue" evidence="8">
    <location>
        <position position="1"/>
    </location>
</feature>
<evidence type="ECO:0000256" key="5">
    <source>
        <dbReference type="ARBA" id="ARBA00022989"/>
    </source>
</evidence>
<dbReference type="EMBL" id="BARW01014009">
    <property type="protein sequence ID" value="GAI73041.1"/>
    <property type="molecule type" value="Genomic_DNA"/>
</dbReference>
<protein>
    <recommendedName>
        <fullName evidence="9">ABC transmembrane type-1 domain-containing protein</fullName>
    </recommendedName>
</protein>
<proteinExistence type="predicted"/>
<evidence type="ECO:0000256" key="1">
    <source>
        <dbReference type="ARBA" id="ARBA00004651"/>
    </source>
</evidence>
<feature type="transmembrane region" description="Helical" evidence="7">
    <location>
        <begin position="24"/>
        <end position="48"/>
    </location>
</feature>
<evidence type="ECO:0000256" key="2">
    <source>
        <dbReference type="ARBA" id="ARBA00022448"/>
    </source>
</evidence>
<evidence type="ECO:0000256" key="7">
    <source>
        <dbReference type="SAM" id="Phobius"/>
    </source>
</evidence>
<keyword evidence="4 7" id="KW-0812">Transmembrane</keyword>
<dbReference type="AlphaFoldDB" id="X1S1L3"/>
<dbReference type="PANTHER" id="PTHR30193:SF37">
    <property type="entry name" value="INNER MEMBRANE ABC TRANSPORTER PERMEASE PROTEIN YCJO"/>
    <property type="match status" value="1"/>
</dbReference>
<dbReference type="SUPFAM" id="SSF161098">
    <property type="entry name" value="MetI-like"/>
    <property type="match status" value="1"/>
</dbReference>
<evidence type="ECO:0000256" key="6">
    <source>
        <dbReference type="ARBA" id="ARBA00023136"/>
    </source>
</evidence>
<feature type="transmembrane region" description="Helical" evidence="7">
    <location>
        <begin position="60"/>
        <end position="80"/>
    </location>
</feature>
<dbReference type="PANTHER" id="PTHR30193">
    <property type="entry name" value="ABC TRANSPORTER PERMEASE PROTEIN"/>
    <property type="match status" value="1"/>
</dbReference>
<keyword evidence="5 7" id="KW-1133">Transmembrane helix</keyword>
<comment type="caution">
    <text evidence="8">The sequence shown here is derived from an EMBL/GenBank/DDBJ whole genome shotgun (WGS) entry which is preliminary data.</text>
</comment>
<organism evidence="8">
    <name type="scientific">marine sediment metagenome</name>
    <dbReference type="NCBI Taxonomy" id="412755"/>
    <lineage>
        <taxon>unclassified sequences</taxon>
        <taxon>metagenomes</taxon>
        <taxon>ecological metagenomes</taxon>
    </lineage>
</organism>
<keyword evidence="3" id="KW-1003">Cell membrane</keyword>
<name>X1S1L3_9ZZZZ</name>
<dbReference type="Gene3D" id="1.10.3720.10">
    <property type="entry name" value="MetI-like"/>
    <property type="match status" value="1"/>
</dbReference>
<dbReference type="InterPro" id="IPR035906">
    <property type="entry name" value="MetI-like_sf"/>
</dbReference>
<comment type="subcellular location">
    <subcellularLocation>
        <location evidence="1">Cell membrane</location>
        <topology evidence="1">Multi-pass membrane protein</topology>
    </subcellularLocation>
</comment>
<accession>X1S1L3</accession>
<evidence type="ECO:0000256" key="4">
    <source>
        <dbReference type="ARBA" id="ARBA00022692"/>
    </source>
</evidence>
<evidence type="ECO:0000313" key="8">
    <source>
        <dbReference type="EMBL" id="GAI73041.1"/>
    </source>
</evidence>
<keyword evidence="6 7" id="KW-0472">Membrane</keyword>
<keyword evidence="2" id="KW-0813">Transport</keyword>
<reference evidence="8" key="1">
    <citation type="journal article" date="2014" name="Front. Microbiol.">
        <title>High frequency of phylogenetically diverse reductive dehalogenase-homologous genes in deep subseafloor sedimentary metagenomes.</title>
        <authorList>
            <person name="Kawai M."/>
            <person name="Futagami T."/>
            <person name="Toyoda A."/>
            <person name="Takaki Y."/>
            <person name="Nishi S."/>
            <person name="Hori S."/>
            <person name="Arai W."/>
            <person name="Tsubouchi T."/>
            <person name="Morono Y."/>
            <person name="Uchiyama I."/>
            <person name="Ito T."/>
            <person name="Fujiyama A."/>
            <person name="Inagaki F."/>
            <person name="Takami H."/>
        </authorList>
    </citation>
    <scope>NUCLEOTIDE SEQUENCE</scope>
    <source>
        <strain evidence="8">Expedition CK06-06</strain>
    </source>
</reference>
<evidence type="ECO:0000256" key="3">
    <source>
        <dbReference type="ARBA" id="ARBA00022475"/>
    </source>
</evidence>
<feature type="non-terminal residue" evidence="8">
    <location>
        <position position="97"/>
    </location>
</feature>
<gene>
    <name evidence="8" type="ORF">S12H4_25202</name>
</gene>
<evidence type="ECO:0008006" key="9">
    <source>
        <dbReference type="Google" id="ProtNLM"/>
    </source>
</evidence>
<dbReference type="InterPro" id="IPR051393">
    <property type="entry name" value="ABC_transporter_permease"/>
</dbReference>
<sequence length="97" mass="11072">YVGLSQFIGILREKLFWASMWNTLYFSCLSIPSVLGLSLGIALLLHYIKTRIIKDFFKALYFLPTVCSLVAAALIWSWIYEPNIGLLNNLFLKIGLL</sequence>